<evidence type="ECO:0000256" key="1">
    <source>
        <dbReference type="SAM" id="MobiDB-lite"/>
    </source>
</evidence>
<dbReference type="EMBL" id="UGHV01000001">
    <property type="protein sequence ID" value="STO96281.1"/>
    <property type="molecule type" value="Genomic_DNA"/>
</dbReference>
<feature type="region of interest" description="Disordered" evidence="1">
    <location>
        <begin position="1"/>
        <end position="35"/>
    </location>
</feature>
<evidence type="ECO:0000313" key="3">
    <source>
        <dbReference type="EMBL" id="STO96281.1"/>
    </source>
</evidence>
<dbReference type="Proteomes" id="UP000254841">
    <property type="component" value="Unassembled WGS sequence"/>
</dbReference>
<evidence type="ECO:0000313" key="2">
    <source>
        <dbReference type="EMBL" id="STO96216.1"/>
    </source>
</evidence>
<dbReference type="RefSeq" id="WP_115010596.1">
    <property type="nucleotide sequence ID" value="NZ_UGHV01000001.1"/>
</dbReference>
<proteinExistence type="predicted"/>
<feature type="region of interest" description="Disordered" evidence="1">
    <location>
        <begin position="55"/>
        <end position="77"/>
    </location>
</feature>
<dbReference type="AlphaFoldDB" id="A0A377J319"/>
<evidence type="ECO:0000313" key="4">
    <source>
        <dbReference type="Proteomes" id="UP000254841"/>
    </source>
</evidence>
<sequence>MIKVDSSVFMDRHADKSARDDRASNNSKPTTQAAGFSSDFWGFQAVGEGILLGVNEQAHRAESTKSAEKTTRERSVR</sequence>
<accession>A0A377J319</accession>
<gene>
    <name evidence="2" type="ORF">NCTC12410_00025</name>
    <name evidence="3" type="ORF">NCTC12410_00090</name>
</gene>
<dbReference type="OrthoDB" id="323926at2"/>
<reference evidence="2 4" key="1">
    <citation type="submission" date="2018-06" db="EMBL/GenBank/DDBJ databases">
        <authorList>
            <consortium name="Pathogen Informatics"/>
            <person name="Doyle S."/>
        </authorList>
    </citation>
    <scope>NUCLEOTIDE SEQUENCE [LARGE SCALE GENOMIC DNA]</scope>
    <source>
        <strain evidence="2 4">NCTC12410</strain>
    </source>
</reference>
<feature type="compositionally biased region" description="Polar residues" evidence="1">
    <location>
        <begin position="24"/>
        <end position="35"/>
    </location>
</feature>
<feature type="compositionally biased region" description="Basic and acidic residues" evidence="1">
    <location>
        <begin position="10"/>
        <end position="23"/>
    </location>
</feature>
<feature type="compositionally biased region" description="Basic and acidic residues" evidence="1">
    <location>
        <begin position="57"/>
        <end position="77"/>
    </location>
</feature>
<name>A0A377J319_9HELI</name>
<dbReference type="EMBL" id="UGHV01000001">
    <property type="protein sequence ID" value="STO96216.1"/>
    <property type="molecule type" value="Genomic_DNA"/>
</dbReference>
<organism evidence="2 4">
    <name type="scientific">Helicobacter canis</name>
    <dbReference type="NCBI Taxonomy" id="29419"/>
    <lineage>
        <taxon>Bacteria</taxon>
        <taxon>Pseudomonadati</taxon>
        <taxon>Campylobacterota</taxon>
        <taxon>Epsilonproteobacteria</taxon>
        <taxon>Campylobacterales</taxon>
        <taxon>Helicobacteraceae</taxon>
        <taxon>Helicobacter</taxon>
    </lineage>
</organism>
<protein>
    <submittedName>
        <fullName evidence="2">D-lactate dehydrogenase</fullName>
    </submittedName>
</protein>